<protein>
    <recommendedName>
        <fullName evidence="3">Cytokinin riboside 5'-monophosphate phosphoribohydrolase</fullName>
        <ecNumber evidence="3">3.2.2.n1</ecNumber>
    </recommendedName>
</protein>
<keyword evidence="5" id="KW-1185">Reference proteome</keyword>
<comment type="similarity">
    <text evidence="2 3">Belongs to the LOG family.</text>
</comment>
<dbReference type="GO" id="GO:0005829">
    <property type="term" value="C:cytosol"/>
    <property type="evidence" value="ECO:0007669"/>
    <property type="project" value="TreeGrafter"/>
</dbReference>
<sequence>MKNLCVFCGSSWGRRKEFEEAAINLSKEIARRGYGLVYGGSSAGLMGACADAALAEGGKVIGILPDALKAKEIDHKGLTELHLVESMHERKKLMEELSDGFISIPGGIGTMDELFEMWTWATLGWHEKPSALFNVAGYYDDLIRFLDRTAEDAFVKHEHRDMLIVETDIARLFDRLENYAAPKVGKWIPKDDAL</sequence>
<dbReference type="EC" id="3.2.2.n1" evidence="3"/>
<evidence type="ECO:0000256" key="1">
    <source>
        <dbReference type="ARBA" id="ARBA00000274"/>
    </source>
</evidence>
<proteinExistence type="inferred from homology"/>
<evidence type="ECO:0000256" key="2">
    <source>
        <dbReference type="ARBA" id="ARBA00006763"/>
    </source>
</evidence>
<dbReference type="GO" id="GO:0008714">
    <property type="term" value="F:AMP nucleosidase activity"/>
    <property type="evidence" value="ECO:0007669"/>
    <property type="project" value="UniProtKB-EC"/>
</dbReference>
<dbReference type="InterPro" id="IPR005269">
    <property type="entry name" value="LOG"/>
</dbReference>
<gene>
    <name evidence="4" type="ORF">SAMN04488056_101293</name>
</gene>
<dbReference type="PANTHER" id="PTHR31223">
    <property type="entry name" value="LOG FAMILY PROTEIN YJL055W"/>
    <property type="match status" value="1"/>
</dbReference>
<evidence type="ECO:0000313" key="5">
    <source>
        <dbReference type="Proteomes" id="UP000199236"/>
    </source>
</evidence>
<organism evidence="4 5">
    <name type="scientific">Cohaesibacter marisflavi</name>
    <dbReference type="NCBI Taxonomy" id="655353"/>
    <lineage>
        <taxon>Bacteria</taxon>
        <taxon>Pseudomonadati</taxon>
        <taxon>Pseudomonadota</taxon>
        <taxon>Alphaproteobacteria</taxon>
        <taxon>Hyphomicrobiales</taxon>
        <taxon>Cohaesibacteraceae</taxon>
    </lineage>
</organism>
<keyword evidence="3" id="KW-0203">Cytokinin biosynthesis</keyword>
<dbReference type="SUPFAM" id="SSF102405">
    <property type="entry name" value="MCP/YpsA-like"/>
    <property type="match status" value="1"/>
</dbReference>
<evidence type="ECO:0000256" key="3">
    <source>
        <dbReference type="RuleBase" id="RU363015"/>
    </source>
</evidence>
<dbReference type="RefSeq" id="WP_090068111.1">
    <property type="nucleotide sequence ID" value="NZ_FOVR01000001.1"/>
</dbReference>
<accession>A0A1I5A027</accession>
<keyword evidence="3" id="KW-0378">Hydrolase</keyword>
<dbReference type="Pfam" id="PF03641">
    <property type="entry name" value="Lysine_decarbox"/>
    <property type="match status" value="1"/>
</dbReference>
<dbReference type="NCBIfam" id="TIGR00730">
    <property type="entry name" value="Rossman fold protein, TIGR00730 family"/>
    <property type="match status" value="1"/>
</dbReference>
<reference evidence="4 5" key="1">
    <citation type="submission" date="2016-10" db="EMBL/GenBank/DDBJ databases">
        <authorList>
            <person name="de Groot N.N."/>
        </authorList>
    </citation>
    <scope>NUCLEOTIDE SEQUENCE [LARGE SCALE GENOMIC DNA]</scope>
    <source>
        <strain evidence="4 5">CGMCC 1.9157</strain>
    </source>
</reference>
<dbReference type="OrthoDB" id="9801098at2"/>
<dbReference type="EMBL" id="FOVR01000001">
    <property type="protein sequence ID" value="SFN55723.1"/>
    <property type="molecule type" value="Genomic_DNA"/>
</dbReference>
<dbReference type="AlphaFoldDB" id="A0A1I5A027"/>
<dbReference type="PANTHER" id="PTHR31223:SF70">
    <property type="entry name" value="LOG FAMILY PROTEIN YJL055W"/>
    <property type="match status" value="1"/>
</dbReference>
<evidence type="ECO:0000313" key="4">
    <source>
        <dbReference type="EMBL" id="SFN55723.1"/>
    </source>
</evidence>
<dbReference type="STRING" id="655353.SAMN04488056_101293"/>
<name>A0A1I5A027_9HYPH</name>
<dbReference type="Proteomes" id="UP000199236">
    <property type="component" value="Unassembled WGS sequence"/>
</dbReference>
<dbReference type="InterPro" id="IPR031100">
    <property type="entry name" value="LOG_fam"/>
</dbReference>
<dbReference type="Gene3D" id="3.40.50.450">
    <property type="match status" value="1"/>
</dbReference>
<comment type="catalytic activity">
    <reaction evidence="1">
        <text>AMP + H2O = D-ribose 5-phosphate + adenine</text>
        <dbReference type="Rhea" id="RHEA:20129"/>
        <dbReference type="ChEBI" id="CHEBI:15377"/>
        <dbReference type="ChEBI" id="CHEBI:16708"/>
        <dbReference type="ChEBI" id="CHEBI:78346"/>
        <dbReference type="ChEBI" id="CHEBI:456215"/>
        <dbReference type="EC" id="3.2.2.4"/>
    </reaction>
</comment>
<dbReference type="GO" id="GO:0009691">
    <property type="term" value="P:cytokinin biosynthetic process"/>
    <property type="evidence" value="ECO:0007669"/>
    <property type="project" value="UniProtKB-UniRule"/>
</dbReference>